<accession>A0A0L9TE30</accession>
<organism evidence="1 2">
    <name type="scientific">Phaseolus angularis</name>
    <name type="common">Azuki bean</name>
    <name type="synonym">Vigna angularis</name>
    <dbReference type="NCBI Taxonomy" id="3914"/>
    <lineage>
        <taxon>Eukaryota</taxon>
        <taxon>Viridiplantae</taxon>
        <taxon>Streptophyta</taxon>
        <taxon>Embryophyta</taxon>
        <taxon>Tracheophyta</taxon>
        <taxon>Spermatophyta</taxon>
        <taxon>Magnoliopsida</taxon>
        <taxon>eudicotyledons</taxon>
        <taxon>Gunneridae</taxon>
        <taxon>Pentapetalae</taxon>
        <taxon>rosids</taxon>
        <taxon>fabids</taxon>
        <taxon>Fabales</taxon>
        <taxon>Fabaceae</taxon>
        <taxon>Papilionoideae</taxon>
        <taxon>50 kb inversion clade</taxon>
        <taxon>NPAAA clade</taxon>
        <taxon>indigoferoid/millettioid clade</taxon>
        <taxon>Phaseoleae</taxon>
        <taxon>Vigna</taxon>
    </lineage>
</organism>
<name>A0A0L9TE30_PHAAN</name>
<dbReference type="AlphaFoldDB" id="A0A0L9TE30"/>
<dbReference type="Gramene" id="KOM28787">
    <property type="protein sequence ID" value="KOM28787"/>
    <property type="gene ID" value="LR48_Vigan585s000400"/>
</dbReference>
<proteinExistence type="predicted"/>
<protein>
    <submittedName>
        <fullName evidence="1">Uncharacterized protein</fullName>
    </submittedName>
</protein>
<reference evidence="2" key="1">
    <citation type="journal article" date="2015" name="Proc. Natl. Acad. Sci. U.S.A.">
        <title>Genome sequencing of adzuki bean (Vigna angularis) provides insight into high starch and low fat accumulation and domestication.</title>
        <authorList>
            <person name="Yang K."/>
            <person name="Tian Z."/>
            <person name="Chen C."/>
            <person name="Luo L."/>
            <person name="Zhao B."/>
            <person name="Wang Z."/>
            <person name="Yu L."/>
            <person name="Li Y."/>
            <person name="Sun Y."/>
            <person name="Li W."/>
            <person name="Chen Y."/>
            <person name="Li Y."/>
            <person name="Zhang Y."/>
            <person name="Ai D."/>
            <person name="Zhao J."/>
            <person name="Shang C."/>
            <person name="Ma Y."/>
            <person name="Wu B."/>
            <person name="Wang M."/>
            <person name="Gao L."/>
            <person name="Sun D."/>
            <person name="Zhang P."/>
            <person name="Guo F."/>
            <person name="Wang W."/>
            <person name="Li Y."/>
            <person name="Wang J."/>
            <person name="Varshney R.K."/>
            <person name="Wang J."/>
            <person name="Ling H.Q."/>
            <person name="Wan P."/>
        </authorList>
    </citation>
    <scope>NUCLEOTIDE SEQUENCE</scope>
    <source>
        <strain evidence="2">cv. Jingnong 6</strain>
    </source>
</reference>
<sequence>MQLNLSLHVTQEQTSRVEHLTGYRTWICSVPIEAHGAGNVPTVLNVERRRDGVRRQHIEAETAQTGRDNTERQRQRVTSWNTIIKSLLTSTVGMAVNKTGPSTVDTATTTRVRAGSPLELSIVDRVTVAAVARGLGQSHRGFSLKLSFDDNGGQRLGHDRICDEPSTARAFNGAGLQRRRACEPSTGTFNHRNTEKRM</sequence>
<dbReference type="Proteomes" id="UP000053144">
    <property type="component" value="Unassembled WGS sequence"/>
</dbReference>
<evidence type="ECO:0000313" key="2">
    <source>
        <dbReference type="Proteomes" id="UP000053144"/>
    </source>
</evidence>
<gene>
    <name evidence="1" type="ORF">LR48_Vigan585s000400</name>
</gene>
<dbReference type="EMBL" id="KQ258450">
    <property type="protein sequence ID" value="KOM28787.1"/>
    <property type="molecule type" value="Genomic_DNA"/>
</dbReference>
<evidence type="ECO:0000313" key="1">
    <source>
        <dbReference type="EMBL" id="KOM28787.1"/>
    </source>
</evidence>